<protein>
    <submittedName>
        <fullName evidence="6">Uncharacterized protein</fullName>
    </submittedName>
</protein>
<evidence type="ECO:0000256" key="3">
    <source>
        <dbReference type="ARBA" id="ARBA00022989"/>
    </source>
</evidence>
<evidence type="ECO:0000313" key="7">
    <source>
        <dbReference type="Proteomes" id="UP000245609"/>
    </source>
</evidence>
<organism evidence="6 7">
    <name type="scientific">Smittium megazygosporum</name>
    <dbReference type="NCBI Taxonomy" id="133381"/>
    <lineage>
        <taxon>Eukaryota</taxon>
        <taxon>Fungi</taxon>
        <taxon>Fungi incertae sedis</taxon>
        <taxon>Zoopagomycota</taxon>
        <taxon>Kickxellomycotina</taxon>
        <taxon>Harpellomycetes</taxon>
        <taxon>Harpellales</taxon>
        <taxon>Legeriomycetaceae</taxon>
        <taxon>Smittium</taxon>
    </lineage>
</organism>
<keyword evidence="2 5" id="KW-0812">Transmembrane</keyword>
<comment type="subcellular location">
    <subcellularLocation>
        <location evidence="1">Membrane</location>
    </subcellularLocation>
</comment>
<dbReference type="AlphaFoldDB" id="A0A2T9ZCI2"/>
<evidence type="ECO:0000256" key="5">
    <source>
        <dbReference type="SAM" id="Phobius"/>
    </source>
</evidence>
<feature type="transmembrane region" description="Helical" evidence="5">
    <location>
        <begin position="12"/>
        <end position="32"/>
    </location>
</feature>
<dbReference type="EMBL" id="MBFS01000535">
    <property type="protein sequence ID" value="PVV02272.1"/>
    <property type="molecule type" value="Genomic_DNA"/>
</dbReference>
<dbReference type="GO" id="GO:0016020">
    <property type="term" value="C:membrane"/>
    <property type="evidence" value="ECO:0007669"/>
    <property type="project" value="UniProtKB-SubCell"/>
</dbReference>
<dbReference type="InterPro" id="IPR056552">
    <property type="entry name" value="Ribonucl_Kappa"/>
</dbReference>
<evidence type="ECO:0000256" key="1">
    <source>
        <dbReference type="ARBA" id="ARBA00004370"/>
    </source>
</evidence>
<dbReference type="OrthoDB" id="67317at2759"/>
<comment type="caution">
    <text evidence="6">The sequence shown here is derived from an EMBL/GenBank/DDBJ whole genome shotgun (WGS) entry which is preliminary data.</text>
</comment>
<proteinExistence type="predicted"/>
<name>A0A2T9ZCI2_9FUNG</name>
<evidence type="ECO:0000313" key="6">
    <source>
        <dbReference type="EMBL" id="PVV02272.1"/>
    </source>
</evidence>
<keyword evidence="4 5" id="KW-0472">Membrane</keyword>
<evidence type="ECO:0000256" key="4">
    <source>
        <dbReference type="ARBA" id="ARBA00023136"/>
    </source>
</evidence>
<dbReference type="Pfam" id="PF23489">
    <property type="entry name" value="V-ATPase_su_f"/>
    <property type="match status" value="1"/>
</dbReference>
<dbReference type="STRING" id="133381.A0A2T9ZCI2"/>
<dbReference type="Proteomes" id="UP000245609">
    <property type="component" value="Unassembled WGS sequence"/>
</dbReference>
<feature type="transmembrane region" description="Helical" evidence="5">
    <location>
        <begin position="52"/>
        <end position="76"/>
    </location>
</feature>
<reference evidence="6 7" key="1">
    <citation type="journal article" date="2018" name="MBio">
        <title>Comparative Genomics Reveals the Core Gene Toolbox for the Fungus-Insect Symbiosis.</title>
        <authorList>
            <person name="Wang Y."/>
            <person name="Stata M."/>
            <person name="Wang W."/>
            <person name="Stajich J.E."/>
            <person name="White M.M."/>
            <person name="Moncalvo J.M."/>
        </authorList>
    </citation>
    <scope>NUCLEOTIDE SEQUENCE [LARGE SCALE GENOMIC DNA]</scope>
    <source>
        <strain evidence="6 7">SC-DP-2</strain>
    </source>
</reference>
<evidence type="ECO:0000256" key="2">
    <source>
        <dbReference type="ARBA" id="ARBA00022692"/>
    </source>
</evidence>
<accession>A0A2T9ZCI2</accession>
<keyword evidence="3 5" id="KW-1133">Transmembrane helix</keyword>
<gene>
    <name evidence="6" type="ORF">BB560_003280</name>
</gene>
<keyword evidence="7" id="KW-1185">Reference proteome</keyword>
<sequence length="87" mass="9534">MALAIFSQFVSVTFTVISFFGAVCLSLLGYCYKIKVKELTDSVHDPKDPEAVGNACYSAALIYLGLFFFCGCQVMANKFKSRNAISL</sequence>